<dbReference type="RefSeq" id="WP_252165463.1">
    <property type="nucleotide sequence ID" value="NZ_CP084930.1"/>
</dbReference>
<name>A0ABY4X440_9SPHN</name>
<evidence type="ECO:0000313" key="1">
    <source>
        <dbReference type="EMBL" id="USI71650.1"/>
    </source>
</evidence>
<gene>
    <name evidence="1" type="ORF">LHA26_09915</name>
</gene>
<keyword evidence="2" id="KW-1185">Reference proteome</keyword>
<reference evidence="1" key="1">
    <citation type="journal article" date="2022" name="Toxins">
        <title>Genomic Analysis of Sphingopyxis sp. USTB-05 for Biodegrading Cyanobacterial Hepatotoxins.</title>
        <authorList>
            <person name="Liu C."/>
            <person name="Xu Q."/>
            <person name="Zhao Z."/>
            <person name="Zhang H."/>
            <person name="Liu X."/>
            <person name="Yin C."/>
            <person name="Liu Y."/>
            <person name="Yan H."/>
        </authorList>
    </citation>
    <scope>NUCLEOTIDE SEQUENCE</scope>
    <source>
        <strain evidence="1">NBD5</strain>
    </source>
</reference>
<evidence type="ECO:0008006" key="3">
    <source>
        <dbReference type="Google" id="ProtNLM"/>
    </source>
</evidence>
<dbReference type="EMBL" id="CP084930">
    <property type="protein sequence ID" value="USI71650.1"/>
    <property type="molecule type" value="Genomic_DNA"/>
</dbReference>
<dbReference type="Proteomes" id="UP001056937">
    <property type="component" value="Chromosome 1"/>
</dbReference>
<evidence type="ECO:0000313" key="2">
    <source>
        <dbReference type="Proteomes" id="UP001056937"/>
    </source>
</evidence>
<organism evidence="1 2">
    <name type="scientific">Sphingomonas morindae</name>
    <dbReference type="NCBI Taxonomy" id="1541170"/>
    <lineage>
        <taxon>Bacteria</taxon>
        <taxon>Pseudomonadati</taxon>
        <taxon>Pseudomonadota</taxon>
        <taxon>Alphaproteobacteria</taxon>
        <taxon>Sphingomonadales</taxon>
        <taxon>Sphingomonadaceae</taxon>
        <taxon>Sphingomonas</taxon>
    </lineage>
</organism>
<sequence length="59" mass="6552">MTREDDRIVAVALLTEAEAKGLGGMFRTVFRVDREPALFHDLLAAIDAAEARAADPRRR</sequence>
<protein>
    <recommendedName>
        <fullName evidence="3">Anti-sigma factor NepR domain-containing protein</fullName>
    </recommendedName>
</protein>
<accession>A0ABY4X440</accession>
<proteinExistence type="predicted"/>